<gene>
    <name evidence="4" type="ORF">GCM10010123_42710</name>
</gene>
<name>A0A8J3FG88_9ACTN</name>
<dbReference type="PROSITE" id="PS50110">
    <property type="entry name" value="RESPONSE_REGULATORY"/>
    <property type="match status" value="1"/>
</dbReference>
<evidence type="ECO:0000313" key="4">
    <source>
        <dbReference type="EMBL" id="GGK08241.1"/>
    </source>
</evidence>
<dbReference type="PANTHER" id="PTHR44591:SF3">
    <property type="entry name" value="RESPONSE REGULATORY DOMAIN-CONTAINING PROTEIN"/>
    <property type="match status" value="1"/>
</dbReference>
<reference evidence="4" key="2">
    <citation type="submission" date="2020-09" db="EMBL/GenBank/DDBJ databases">
        <authorList>
            <person name="Sun Q."/>
            <person name="Ohkuma M."/>
        </authorList>
    </citation>
    <scope>NUCLEOTIDE SEQUENCE</scope>
    <source>
        <strain evidence="4">JCM 3090</strain>
    </source>
</reference>
<accession>A0A8J3FG88</accession>
<proteinExistence type="predicted"/>
<dbReference type="PANTHER" id="PTHR44591">
    <property type="entry name" value="STRESS RESPONSE REGULATOR PROTEIN 1"/>
    <property type="match status" value="1"/>
</dbReference>
<organism evidence="4 5">
    <name type="scientific">Pilimelia anulata</name>
    <dbReference type="NCBI Taxonomy" id="53371"/>
    <lineage>
        <taxon>Bacteria</taxon>
        <taxon>Bacillati</taxon>
        <taxon>Actinomycetota</taxon>
        <taxon>Actinomycetes</taxon>
        <taxon>Micromonosporales</taxon>
        <taxon>Micromonosporaceae</taxon>
        <taxon>Pilimelia</taxon>
    </lineage>
</organism>
<evidence type="ECO:0000259" key="3">
    <source>
        <dbReference type="PROSITE" id="PS50110"/>
    </source>
</evidence>
<dbReference type="SUPFAM" id="SSF52172">
    <property type="entry name" value="CheY-like"/>
    <property type="match status" value="1"/>
</dbReference>
<dbReference type="EMBL" id="BMQB01000012">
    <property type="protein sequence ID" value="GGK08241.1"/>
    <property type="molecule type" value="Genomic_DNA"/>
</dbReference>
<dbReference type="InterPro" id="IPR050595">
    <property type="entry name" value="Bact_response_regulator"/>
</dbReference>
<keyword evidence="1 2" id="KW-0597">Phosphoprotein</keyword>
<keyword evidence="5" id="KW-1185">Reference proteome</keyword>
<reference evidence="4" key="1">
    <citation type="journal article" date="2014" name="Int. J. Syst. Evol. Microbiol.">
        <title>Complete genome sequence of Corynebacterium casei LMG S-19264T (=DSM 44701T), isolated from a smear-ripened cheese.</title>
        <authorList>
            <consortium name="US DOE Joint Genome Institute (JGI-PGF)"/>
            <person name="Walter F."/>
            <person name="Albersmeier A."/>
            <person name="Kalinowski J."/>
            <person name="Ruckert C."/>
        </authorList>
    </citation>
    <scope>NUCLEOTIDE SEQUENCE</scope>
    <source>
        <strain evidence="4">JCM 3090</strain>
    </source>
</reference>
<feature type="modified residue" description="4-aspartylphosphate" evidence="2">
    <location>
        <position position="53"/>
    </location>
</feature>
<protein>
    <recommendedName>
        <fullName evidence="3">Response regulatory domain-containing protein</fullName>
    </recommendedName>
</protein>
<feature type="domain" description="Response regulatory" evidence="3">
    <location>
        <begin position="4"/>
        <end position="120"/>
    </location>
</feature>
<evidence type="ECO:0000313" key="5">
    <source>
        <dbReference type="Proteomes" id="UP000649739"/>
    </source>
</evidence>
<dbReference type="RefSeq" id="WP_189171991.1">
    <property type="nucleotide sequence ID" value="NZ_BMQB01000012.1"/>
</dbReference>
<dbReference type="SMART" id="SM00448">
    <property type="entry name" value="REC"/>
    <property type="match status" value="1"/>
</dbReference>
<dbReference type="InterPro" id="IPR001789">
    <property type="entry name" value="Sig_transdc_resp-reg_receiver"/>
</dbReference>
<comment type="caution">
    <text evidence="4">The sequence shown here is derived from an EMBL/GenBank/DDBJ whole genome shotgun (WGS) entry which is preliminary data.</text>
</comment>
<dbReference type="Pfam" id="PF00072">
    <property type="entry name" value="Response_reg"/>
    <property type="match status" value="1"/>
</dbReference>
<evidence type="ECO:0000256" key="1">
    <source>
        <dbReference type="ARBA" id="ARBA00022553"/>
    </source>
</evidence>
<dbReference type="Gene3D" id="3.40.50.2300">
    <property type="match status" value="1"/>
</dbReference>
<dbReference type="GO" id="GO:0000160">
    <property type="term" value="P:phosphorelay signal transduction system"/>
    <property type="evidence" value="ECO:0007669"/>
    <property type="project" value="InterPro"/>
</dbReference>
<dbReference type="Proteomes" id="UP000649739">
    <property type="component" value="Unassembled WGS sequence"/>
</dbReference>
<dbReference type="AlphaFoldDB" id="A0A8J3FG88"/>
<evidence type="ECO:0000256" key="2">
    <source>
        <dbReference type="PROSITE-ProRule" id="PRU00169"/>
    </source>
</evidence>
<sequence length="166" mass="17522">MLGTILVVDDDADNRELFAMMLERASYRALTADSAAVAGRLLRELPIDALLLDITLPELDGLRFCAQLRADPATATLPIMIVSGHALGKDVANGYAAGANDYLTKPFRRAELVSRLETMLGEAVHPPAAAALYARLAARAAAQASFTPSAPAVPVEPVLPAYARPA</sequence>
<dbReference type="InterPro" id="IPR011006">
    <property type="entry name" value="CheY-like_superfamily"/>
</dbReference>